<evidence type="ECO:0000259" key="1">
    <source>
        <dbReference type="PROSITE" id="PS51186"/>
    </source>
</evidence>
<dbReference type="Gene3D" id="3.40.630.30">
    <property type="match status" value="1"/>
</dbReference>
<dbReference type="InterPro" id="IPR000182">
    <property type="entry name" value="GNAT_dom"/>
</dbReference>
<evidence type="ECO:0000313" key="3">
    <source>
        <dbReference type="Proteomes" id="UP000031549"/>
    </source>
</evidence>
<dbReference type="CDD" id="cd04301">
    <property type="entry name" value="NAT_SF"/>
    <property type="match status" value="1"/>
</dbReference>
<feature type="domain" description="N-acetyltransferase" evidence="1">
    <location>
        <begin position="156"/>
        <end position="310"/>
    </location>
</feature>
<sequence length="311" mass="35726">MVIRPIQREELEAFASLSDRIDANKRFLSYLTDMWASGYIRPEWCFVAESAGKFIGRIVYWSLPSLFKPVIVDILEVPWSENYIEVGTNLLKHSLAQLHFQSGDSIEYELDSPSSDFTSLHKRIEVFEHFGFSISRETIRFEWKDIQTEIASSNRLMFRSLDQVGDDAFIEAIARVSSQSLDRSILQNQAKLGKQDALKQFNMLKAFKYQPTWWQLAYNFEETLIGLIMPTENDGGATVGYIGVLPEHRGKGYVNDLLNQGTLTLKSNGAARIRADADINNAPMIRAFQRAGYKQFASRRLYHYQVKNDNR</sequence>
<gene>
    <name evidence="2" type="ORF">PI95_012065</name>
</gene>
<dbReference type="PROSITE" id="PS51186">
    <property type="entry name" value="GNAT"/>
    <property type="match status" value="1"/>
</dbReference>
<dbReference type="SUPFAM" id="SSF55729">
    <property type="entry name" value="Acyl-CoA N-acyltransferases (Nat)"/>
    <property type="match status" value="2"/>
</dbReference>
<proteinExistence type="predicted"/>
<organism evidence="2 3">
    <name type="scientific">Hassallia byssoidea VB512170</name>
    <dbReference type="NCBI Taxonomy" id="1304833"/>
    <lineage>
        <taxon>Bacteria</taxon>
        <taxon>Bacillati</taxon>
        <taxon>Cyanobacteriota</taxon>
        <taxon>Cyanophyceae</taxon>
        <taxon>Nostocales</taxon>
        <taxon>Tolypothrichaceae</taxon>
        <taxon>Hassallia</taxon>
    </lineage>
</organism>
<dbReference type="EMBL" id="JTCM02000021">
    <property type="protein sequence ID" value="NEU73280.1"/>
    <property type="molecule type" value="Genomic_DNA"/>
</dbReference>
<dbReference type="InterPro" id="IPR016181">
    <property type="entry name" value="Acyl_CoA_acyltransferase"/>
</dbReference>
<keyword evidence="2" id="KW-0808">Transferase</keyword>
<comment type="caution">
    <text evidence="2">The sequence shown here is derived from an EMBL/GenBank/DDBJ whole genome shotgun (WGS) entry which is preliminary data.</text>
</comment>
<evidence type="ECO:0000313" key="2">
    <source>
        <dbReference type="EMBL" id="NEU73280.1"/>
    </source>
</evidence>
<dbReference type="GO" id="GO:0016747">
    <property type="term" value="F:acyltransferase activity, transferring groups other than amino-acyl groups"/>
    <property type="evidence" value="ECO:0007669"/>
    <property type="project" value="InterPro"/>
</dbReference>
<dbReference type="Pfam" id="PF00583">
    <property type="entry name" value="Acetyltransf_1"/>
    <property type="match status" value="1"/>
</dbReference>
<dbReference type="Proteomes" id="UP000031549">
    <property type="component" value="Unassembled WGS sequence"/>
</dbReference>
<keyword evidence="3" id="KW-1185">Reference proteome</keyword>
<dbReference type="AlphaFoldDB" id="A0A846H9K6"/>
<name>A0A846H9K6_9CYAN</name>
<dbReference type="RefSeq" id="WP_052325232.1">
    <property type="nucleotide sequence ID" value="NZ_JTCM02000021.1"/>
</dbReference>
<accession>A0A846H9K6</accession>
<protein>
    <submittedName>
        <fullName evidence="2">GNAT family N-acetyltransferase</fullName>
    </submittedName>
</protein>
<reference evidence="2 3" key="1">
    <citation type="journal article" date="2015" name="Genome Announc.">
        <title>Draft Genome Sequence of Cyanobacterium Hassallia byssoidea Strain VB512170, Isolated from Monuments in India.</title>
        <authorList>
            <person name="Singh D."/>
            <person name="Chandrababunaidu M.M."/>
            <person name="Panda A."/>
            <person name="Sen D."/>
            <person name="Bhattacharyya S."/>
            <person name="Adhikary S.P."/>
            <person name="Tripathy S."/>
        </authorList>
    </citation>
    <scope>NUCLEOTIDE SEQUENCE [LARGE SCALE GENOMIC DNA]</scope>
    <source>
        <strain evidence="2 3">VB512170</strain>
    </source>
</reference>